<sequence>MSDIEQVARNAREASTALQSITSEQKSLILRAIKDKLAANKEVILAANEADKAKAKQEVEAGKLSASLFKRLDIEGKGGEKFETMLQGILDVDGLFDPIGQVSLARRLDDGLDLYRVTCPVGVCLVIFEARPEVVVNIACLAIKSSNAVILKGGKEAGATNQKLADLIREAIESTPTPAGATPFPMNAVQLVSRREDIDKLLDQDRYIDLVVPRGSNSLVRYIQGHTRIPVLGHADGICSVFLDESADVAKAPHLVVDSKTDYPAACNAAETLLVHSKALSTAFNEVAKALFAAGVKLHADDRVYKYLEAESGLSIPKGQLVQAQDDDFDKEFLDLEIAVRVVDSLDEAIAHINEHGSQHTDVIITESEANAETFMRRVGSAGVYWNASSRFADGFRYGFGTEVGVSTNKTHARGPVGLEGLTIYKYRIYGRGQGAGDYGIGAGKRSYKHEDIPLDPTVRNKFVI</sequence>
<protein>
    <submittedName>
        <fullName evidence="1">Glutamate-5-semialdehyde dehydrogenase</fullName>
        <ecNumber evidence="1">1.2.1.41</ecNumber>
    </submittedName>
</protein>
<gene>
    <name evidence="1" type="primary">PRO2_1</name>
    <name evidence="1" type="ORF">EV182_002773</name>
</gene>
<dbReference type="Proteomes" id="UP001145114">
    <property type="component" value="Unassembled WGS sequence"/>
</dbReference>
<keyword evidence="2" id="KW-1185">Reference proteome</keyword>
<evidence type="ECO:0000313" key="2">
    <source>
        <dbReference type="Proteomes" id="UP001145114"/>
    </source>
</evidence>
<proteinExistence type="predicted"/>
<dbReference type="EMBL" id="JAMZIH010000620">
    <property type="protein sequence ID" value="KAJ1679077.1"/>
    <property type="molecule type" value="Genomic_DNA"/>
</dbReference>
<organism evidence="1 2">
    <name type="scientific">Spiromyces aspiralis</name>
    <dbReference type="NCBI Taxonomy" id="68401"/>
    <lineage>
        <taxon>Eukaryota</taxon>
        <taxon>Fungi</taxon>
        <taxon>Fungi incertae sedis</taxon>
        <taxon>Zoopagomycota</taxon>
        <taxon>Kickxellomycotina</taxon>
        <taxon>Kickxellomycetes</taxon>
        <taxon>Kickxellales</taxon>
        <taxon>Kickxellaceae</taxon>
        <taxon>Spiromyces</taxon>
    </lineage>
</organism>
<accession>A0ACC1HV10</accession>
<reference evidence="1" key="1">
    <citation type="submission" date="2022-06" db="EMBL/GenBank/DDBJ databases">
        <title>Phylogenomic reconstructions and comparative analyses of Kickxellomycotina fungi.</title>
        <authorList>
            <person name="Reynolds N.K."/>
            <person name="Stajich J.E."/>
            <person name="Barry K."/>
            <person name="Grigoriev I.V."/>
            <person name="Crous P."/>
            <person name="Smith M.E."/>
        </authorList>
    </citation>
    <scope>NUCLEOTIDE SEQUENCE</scope>
    <source>
        <strain evidence="1">RSA 2271</strain>
    </source>
</reference>
<dbReference type="EC" id="1.2.1.41" evidence="1"/>
<evidence type="ECO:0000313" key="1">
    <source>
        <dbReference type="EMBL" id="KAJ1679077.1"/>
    </source>
</evidence>
<keyword evidence="1" id="KW-0560">Oxidoreductase</keyword>
<comment type="caution">
    <text evidence="1">The sequence shown here is derived from an EMBL/GenBank/DDBJ whole genome shotgun (WGS) entry which is preliminary data.</text>
</comment>
<name>A0ACC1HV10_9FUNG</name>